<proteinExistence type="predicted"/>
<protein>
    <submittedName>
        <fullName evidence="1">Uncharacterized protein</fullName>
    </submittedName>
</protein>
<name>A0A8T1TLR5_9STRA</name>
<dbReference type="OrthoDB" id="164891at2759"/>
<dbReference type="AlphaFoldDB" id="A0A8T1TLR5"/>
<evidence type="ECO:0000313" key="1">
    <source>
        <dbReference type="EMBL" id="KAG6941550.1"/>
    </source>
</evidence>
<comment type="caution">
    <text evidence="1">The sequence shown here is derived from an EMBL/GenBank/DDBJ whole genome shotgun (WGS) entry which is preliminary data.</text>
</comment>
<dbReference type="Proteomes" id="UP000688947">
    <property type="component" value="Unassembled WGS sequence"/>
</dbReference>
<evidence type="ECO:0000313" key="2">
    <source>
        <dbReference type="Proteomes" id="UP000688947"/>
    </source>
</evidence>
<sequence length="213" mass="23212">MKHDQEGDRQRDPRHIFANQMEPDICPILSVAIYFAVVGFNYGSHSARKGSSTYVSGCCTGGPSSASVCLRAGWNLPGVQDTYVRYEATGDRVIGRFVTGLPYETPDFAILPPFCDTVDDNVTSLFRDSTLLSELKPKVLCRRWQTGDAIRASGIPPHLGVVVNMENRLDSVDKSIAELHSAVADNVHRMQGQLSSMEAKVDGLTSKCPGSGY</sequence>
<gene>
    <name evidence="1" type="ORF">JG687_00019580</name>
</gene>
<dbReference type="EMBL" id="JAENGZ010003468">
    <property type="protein sequence ID" value="KAG6941550.1"/>
    <property type="molecule type" value="Genomic_DNA"/>
</dbReference>
<accession>A0A8T1TLR5</accession>
<reference evidence="1" key="1">
    <citation type="submission" date="2021-01" db="EMBL/GenBank/DDBJ databases">
        <title>Phytophthora aleatoria, a newly-described species from Pinus radiata is distinct from Phytophthora cactorum isolates based on comparative genomics.</title>
        <authorList>
            <person name="Mcdougal R."/>
            <person name="Panda P."/>
            <person name="Williams N."/>
            <person name="Studholme D.J."/>
        </authorList>
    </citation>
    <scope>NUCLEOTIDE SEQUENCE</scope>
    <source>
        <strain evidence="1">NZFS 3830</strain>
    </source>
</reference>
<organism evidence="1 2">
    <name type="scientific">Phytophthora cactorum</name>
    <dbReference type="NCBI Taxonomy" id="29920"/>
    <lineage>
        <taxon>Eukaryota</taxon>
        <taxon>Sar</taxon>
        <taxon>Stramenopiles</taxon>
        <taxon>Oomycota</taxon>
        <taxon>Peronosporomycetes</taxon>
        <taxon>Peronosporales</taxon>
        <taxon>Peronosporaceae</taxon>
        <taxon>Phytophthora</taxon>
    </lineage>
</organism>